<dbReference type="InterPro" id="IPR049453">
    <property type="entry name" value="Memb_transporter_dom"/>
</dbReference>
<evidence type="ECO:0000256" key="1">
    <source>
        <dbReference type="ARBA" id="ARBA00004651"/>
    </source>
</evidence>
<comment type="subcellular location">
    <subcellularLocation>
        <location evidence="1">Cell membrane</location>
        <topology evidence="1">Multi-pass membrane protein</topology>
    </subcellularLocation>
</comment>
<keyword evidence="4 7" id="KW-1133">Transmembrane helix</keyword>
<organism evidence="9 10">
    <name type="scientific">Sphingomonas hengshuiensis</name>
    <dbReference type="NCBI Taxonomy" id="1609977"/>
    <lineage>
        <taxon>Bacteria</taxon>
        <taxon>Pseudomonadati</taxon>
        <taxon>Pseudomonadota</taxon>
        <taxon>Alphaproteobacteria</taxon>
        <taxon>Sphingomonadales</taxon>
        <taxon>Sphingomonadaceae</taxon>
        <taxon>Sphingomonas</taxon>
    </lineage>
</organism>
<protein>
    <submittedName>
        <fullName evidence="9">FUSC family protein</fullName>
    </submittedName>
</protein>
<evidence type="ECO:0000313" key="10">
    <source>
        <dbReference type="Proteomes" id="UP000248614"/>
    </source>
</evidence>
<dbReference type="Pfam" id="PF13515">
    <property type="entry name" value="FUSC_2"/>
    <property type="match status" value="1"/>
</dbReference>
<sequence>MPFPSPPRRPEHRLRPVGKWARMAARRLELHSVSFMPEQFALAEGVRTAVAVAAPLGLALSIRQAWLGWAVFAAFWTCLCDAPSPDALRRQRLGLFVLCGGAIAFVGSWSASLAPAAGMIAGSLLVFLSVFLSSGVTNGAQLGTLLAVVSVVAAGFGHPFALAAIQGVAFIAGATWAFALITIVWPLEEEGPLRRSASALVARLGDMTMELIALGEGPHGDSQWHHEYSQHRRAVRIATERLREMIDRYGHGPHLVAARYSSALHAAETLFGALIALDHAFIHHLAPDAERRKVARAVLSALAAIRGMIAGGGAGHARLRRTLGRLEQLRGTLSDPLMTGCTLALCEALDSFAPEGRGTAEPAPAAAQPRLWRGLRGTSLREALRQAVGVGVVYYAALTFHLGYPYWATMAVVVVLQSGFRATWTRSIERVLGSLLGGMAALVLLHLLRHEIALFVIAVGFSLLTIALRMFNYTVFVVFLTMLFVIVAEMLQPGAGIASARMVDNLVGSVAALLSVMLLWPDFGPPLRQRIADGLEANRRYRDAVRGDEAAAVVHDARRSAGLASVDAEVAFTDRLGRLLRREPATAAATTALREMRGMAGEAAVAWHLRRARAPDPR</sequence>
<name>A0A2W4ZE20_9SPHN</name>
<feature type="transmembrane region" description="Helical" evidence="7">
    <location>
        <begin position="503"/>
        <end position="520"/>
    </location>
</feature>
<keyword evidence="3 7" id="KW-0812">Transmembrane</keyword>
<evidence type="ECO:0000256" key="3">
    <source>
        <dbReference type="ARBA" id="ARBA00022692"/>
    </source>
</evidence>
<dbReference type="Proteomes" id="UP000248614">
    <property type="component" value="Unassembled WGS sequence"/>
</dbReference>
<dbReference type="EMBL" id="QFNF01000010">
    <property type="protein sequence ID" value="PZO78852.1"/>
    <property type="molecule type" value="Genomic_DNA"/>
</dbReference>
<dbReference type="AlphaFoldDB" id="A0A2W4ZE20"/>
<keyword evidence="5 7" id="KW-0472">Membrane</keyword>
<feature type="transmembrane region" description="Helical" evidence="7">
    <location>
        <begin position="436"/>
        <end position="464"/>
    </location>
</feature>
<keyword evidence="2" id="KW-1003">Cell membrane</keyword>
<evidence type="ECO:0000259" key="8">
    <source>
        <dbReference type="Pfam" id="PF13515"/>
    </source>
</evidence>
<evidence type="ECO:0000256" key="2">
    <source>
        <dbReference type="ARBA" id="ARBA00022475"/>
    </source>
</evidence>
<feature type="transmembrane region" description="Helical" evidence="7">
    <location>
        <begin position="470"/>
        <end position="491"/>
    </location>
</feature>
<feature type="transmembrane region" description="Helical" evidence="7">
    <location>
        <begin position="142"/>
        <end position="161"/>
    </location>
</feature>
<evidence type="ECO:0000256" key="5">
    <source>
        <dbReference type="ARBA" id="ARBA00023136"/>
    </source>
</evidence>
<proteinExistence type="inferred from homology"/>
<feature type="transmembrane region" description="Helical" evidence="7">
    <location>
        <begin position="94"/>
        <end position="111"/>
    </location>
</feature>
<feature type="transmembrane region" description="Helical" evidence="7">
    <location>
        <begin position="167"/>
        <end position="187"/>
    </location>
</feature>
<comment type="similarity">
    <text evidence="6">Belongs to the YccS/YhfK family.</text>
</comment>
<evidence type="ECO:0000256" key="6">
    <source>
        <dbReference type="ARBA" id="ARBA00043993"/>
    </source>
</evidence>
<evidence type="ECO:0000256" key="4">
    <source>
        <dbReference type="ARBA" id="ARBA00022989"/>
    </source>
</evidence>
<feature type="domain" description="Integral membrane bound transporter" evidence="8">
    <location>
        <begin position="393"/>
        <end position="514"/>
    </location>
</feature>
<feature type="transmembrane region" description="Helical" evidence="7">
    <location>
        <begin position="65"/>
        <end position="82"/>
    </location>
</feature>
<comment type="caution">
    <text evidence="9">The sequence shown here is derived from an EMBL/GenBank/DDBJ whole genome shotgun (WGS) entry which is preliminary data.</text>
</comment>
<accession>A0A2W4ZE20</accession>
<dbReference type="PANTHER" id="PTHR30509">
    <property type="entry name" value="P-HYDROXYBENZOIC ACID EFFLUX PUMP SUBUNIT-RELATED"/>
    <property type="match status" value="1"/>
</dbReference>
<dbReference type="GO" id="GO:0005886">
    <property type="term" value="C:plasma membrane"/>
    <property type="evidence" value="ECO:0007669"/>
    <property type="project" value="UniProtKB-SubCell"/>
</dbReference>
<evidence type="ECO:0000313" key="9">
    <source>
        <dbReference type="EMBL" id="PZO78852.1"/>
    </source>
</evidence>
<evidence type="ECO:0000256" key="7">
    <source>
        <dbReference type="SAM" id="Phobius"/>
    </source>
</evidence>
<reference evidence="9 10" key="1">
    <citation type="submission" date="2017-08" db="EMBL/GenBank/DDBJ databases">
        <title>Infants hospitalized years apart are colonized by the same room-sourced microbial strains.</title>
        <authorList>
            <person name="Brooks B."/>
            <person name="Olm M.R."/>
            <person name="Firek B.A."/>
            <person name="Baker R."/>
            <person name="Thomas B.C."/>
            <person name="Morowitz M.J."/>
            <person name="Banfield J.F."/>
        </authorList>
    </citation>
    <scope>NUCLEOTIDE SEQUENCE [LARGE SCALE GENOMIC DNA]</scope>
    <source>
        <strain evidence="9">S2_018_000_R3_110</strain>
    </source>
</reference>
<feature type="transmembrane region" description="Helical" evidence="7">
    <location>
        <begin position="117"/>
        <end position="135"/>
    </location>
</feature>
<gene>
    <name evidence="9" type="ORF">DI632_06065</name>
</gene>
<dbReference type="PANTHER" id="PTHR30509:SF9">
    <property type="entry name" value="MULTIDRUG RESISTANCE PROTEIN MDTO"/>
    <property type="match status" value="1"/>
</dbReference>